<dbReference type="InterPro" id="IPR017361">
    <property type="entry name" value="Bifunc_PIno_P3_Pase/Pase_PTEN"/>
</dbReference>
<sequence length="401" mass="46770">MAALIKEIVSRKKRRFQEDGFDLDLTYIYPNIIAMGFPAERLEGVYRNNIDDVVRFLDAKHKSHYKIYNLCAERHYDTSKFNCQVAEYPFEDHNPPQLELIKPFCEDLDAWLSRDEQHVAAIHCKAGKGRTGVMICAYLLHRGKFREAREALDFYGEVRTRDKKGVTIPSQRRYVCYYNTLLRSRLHYSPVALLFHKMLFETIPMFTGGTCNPLFVIYQLKVKIHTSNPAFTRREDKLMLFEFPQPLPVCGDIKVEFFHKQNKMMKDKMFHFWVNTFFIPWPDEDPQRLENGQSGTLRDAGSDRTQQNQECGGNDDDDFLVLTLMKNDLDKANKDIANRNFSPNFKIFPTLKTPIDREANSASVTPDVSDNEPDHYRYSDTTDSDPENEPSDDDRDQITKV</sequence>
<evidence type="ECO:0000256" key="28">
    <source>
        <dbReference type="PIRSR" id="PIRSR038025-50"/>
    </source>
</evidence>
<dbReference type="GO" id="GO:0004722">
    <property type="term" value="F:protein serine/threonine phosphatase activity"/>
    <property type="evidence" value="ECO:0007669"/>
    <property type="project" value="UniProtKB-EC"/>
</dbReference>
<evidence type="ECO:0000256" key="29">
    <source>
        <dbReference type="SAM" id="MobiDB-lite"/>
    </source>
</evidence>
<dbReference type="InterPro" id="IPR000387">
    <property type="entry name" value="Tyr_Pase_dom"/>
</dbReference>
<evidence type="ECO:0000256" key="26">
    <source>
        <dbReference type="ARBA" id="ARBA00051341"/>
    </source>
</evidence>
<evidence type="ECO:0000256" key="13">
    <source>
        <dbReference type="ARBA" id="ARBA00023018"/>
    </source>
</evidence>
<dbReference type="GO" id="GO:0016605">
    <property type="term" value="C:PML body"/>
    <property type="evidence" value="ECO:0007669"/>
    <property type="project" value="UniProtKB-SubCell"/>
</dbReference>
<dbReference type="InterPro" id="IPR029023">
    <property type="entry name" value="Tensin_phosphatase"/>
</dbReference>
<name>A0A3Q2YMF9_HIPCM</name>
<evidence type="ECO:0000313" key="33">
    <source>
        <dbReference type="Ensembl" id="ENSHCOP00000019576.1"/>
    </source>
</evidence>
<dbReference type="PROSITE" id="PS51181">
    <property type="entry name" value="PPASE_TENSIN"/>
    <property type="match status" value="1"/>
</dbReference>
<comment type="catalytic activity">
    <reaction evidence="21">
        <text>1D-myo-inositol 1,3,4,5-tetrakisphosphate + H2O = 1D-myo-inositol 1,4,5-trisphosphate + phosphate</text>
        <dbReference type="Rhea" id="RHEA:77155"/>
        <dbReference type="ChEBI" id="CHEBI:15377"/>
        <dbReference type="ChEBI" id="CHEBI:43474"/>
        <dbReference type="ChEBI" id="CHEBI:57895"/>
        <dbReference type="ChEBI" id="CHEBI:203600"/>
    </reaction>
    <physiologicalReaction direction="left-to-right" evidence="21">
        <dbReference type="Rhea" id="RHEA:77156"/>
    </physiologicalReaction>
</comment>
<dbReference type="GO" id="GO:0046856">
    <property type="term" value="P:phosphatidylinositol dephosphorylation"/>
    <property type="evidence" value="ECO:0007669"/>
    <property type="project" value="UniProtKB-UniRule"/>
</dbReference>
<evidence type="ECO:0000256" key="6">
    <source>
        <dbReference type="ARBA" id="ARBA00013081"/>
    </source>
</evidence>
<dbReference type="PIRSF" id="PIRSF038025">
    <property type="entry name" value="PTEN"/>
    <property type="match status" value="1"/>
</dbReference>
<evidence type="ECO:0000256" key="4">
    <source>
        <dbReference type="ARBA" id="ARBA00013015"/>
    </source>
</evidence>
<keyword evidence="12 27" id="KW-0904">Protein phosphatase</keyword>
<comment type="catalytic activity">
    <reaction evidence="23">
        <text>1D-myo-inositol 1,3,4,5,6-pentakisphosphate + H2O = 1D-myo-inositol 1,4,5,6-tetrakisphosphate + phosphate</text>
        <dbReference type="Rhea" id="RHEA:77143"/>
        <dbReference type="ChEBI" id="CHEBI:15377"/>
        <dbReference type="ChEBI" id="CHEBI:43474"/>
        <dbReference type="ChEBI" id="CHEBI:57627"/>
        <dbReference type="ChEBI" id="CHEBI:57733"/>
    </reaction>
    <physiologicalReaction direction="left-to-right" evidence="23">
        <dbReference type="Rhea" id="RHEA:77144"/>
    </physiologicalReaction>
</comment>
<comment type="cofactor">
    <cofactor evidence="1">
        <name>Mg(2+)</name>
        <dbReference type="ChEBI" id="CHEBI:18420"/>
    </cofactor>
</comment>
<keyword evidence="8" id="KW-0053">Apoptosis</keyword>
<evidence type="ECO:0000256" key="23">
    <source>
        <dbReference type="ARBA" id="ARBA00043762"/>
    </source>
</evidence>
<dbReference type="GO" id="GO:0006915">
    <property type="term" value="P:apoptotic process"/>
    <property type="evidence" value="ECO:0007669"/>
    <property type="project" value="UniProtKB-KW"/>
</dbReference>
<feature type="active site" description="Phosphocysteine intermediate" evidence="28">
    <location>
        <position position="124"/>
    </location>
</feature>
<dbReference type="GO" id="GO:0050793">
    <property type="term" value="P:regulation of developmental process"/>
    <property type="evidence" value="ECO:0007669"/>
    <property type="project" value="UniProtKB-ARBA"/>
</dbReference>
<evidence type="ECO:0000256" key="24">
    <source>
        <dbReference type="ARBA" id="ARBA00047986"/>
    </source>
</evidence>
<dbReference type="Ensembl" id="ENSHCOT00000008389.1">
    <property type="protein sequence ID" value="ENSHCOP00000019576.1"/>
    <property type="gene ID" value="ENSHCOG00000005028.1"/>
</dbReference>
<comment type="subcellular location">
    <subcellularLocation>
        <location evidence="2">Cell projection</location>
        <location evidence="2">Dendritic spine</location>
    </subcellularLocation>
    <subcellularLocation>
        <location evidence="27">Cytoplasm</location>
    </subcellularLocation>
    <subcellularLocation>
        <location evidence="27">Nucleus</location>
    </subcellularLocation>
    <subcellularLocation>
        <location evidence="27">Nucleus</location>
        <location evidence="27">PML body</location>
    </subcellularLocation>
    <subcellularLocation>
        <location evidence="17">Postsynaptic density</location>
    </subcellularLocation>
</comment>
<keyword evidence="11 27" id="KW-0524">Neurogenesis</keyword>
<dbReference type="InterPro" id="IPR003595">
    <property type="entry name" value="Tyr_Pase_cat"/>
</dbReference>
<dbReference type="GO" id="GO:0004438">
    <property type="term" value="F:phosphatidylinositol-3-phosphate phosphatase activity"/>
    <property type="evidence" value="ECO:0007669"/>
    <property type="project" value="UniProtKB-UniRule"/>
</dbReference>
<dbReference type="GO" id="GO:0051896">
    <property type="term" value="P:regulation of phosphatidylinositol 3-kinase/protein kinase B signal transduction"/>
    <property type="evidence" value="ECO:0007669"/>
    <property type="project" value="TreeGrafter"/>
</dbReference>
<keyword evidence="9 27" id="KW-0378">Hydrolase</keyword>
<accession>A0A3Q2YMF9</accession>
<evidence type="ECO:0000256" key="17">
    <source>
        <dbReference type="ARBA" id="ARBA00034105"/>
    </source>
</evidence>
<dbReference type="GO" id="GO:0043197">
    <property type="term" value="C:dendritic spine"/>
    <property type="evidence" value="ECO:0007669"/>
    <property type="project" value="UniProtKB-SubCell"/>
</dbReference>
<evidence type="ECO:0000259" key="30">
    <source>
        <dbReference type="PROSITE" id="PS50056"/>
    </source>
</evidence>
<comment type="similarity">
    <text evidence="3 27">Belongs to the PTEN phosphatase protein family.</text>
</comment>
<dbReference type="GO" id="GO:0014069">
    <property type="term" value="C:postsynaptic density"/>
    <property type="evidence" value="ECO:0007669"/>
    <property type="project" value="UniProtKB-SubCell"/>
</dbReference>
<dbReference type="GO" id="GO:0048870">
    <property type="term" value="P:cell motility"/>
    <property type="evidence" value="ECO:0007669"/>
    <property type="project" value="TreeGrafter"/>
</dbReference>
<dbReference type="GO" id="GO:0008285">
    <property type="term" value="P:negative regulation of cell population proliferation"/>
    <property type="evidence" value="ECO:0007669"/>
    <property type="project" value="UniProtKB-UniRule"/>
</dbReference>
<dbReference type="PROSITE" id="PS50056">
    <property type="entry name" value="TYR_PHOSPHATASE_2"/>
    <property type="match status" value="1"/>
</dbReference>
<comment type="catalytic activity">
    <reaction evidence="22">
        <text>a 1,2-diacyl-sn-glycero-3-phospho-(1D-myo-inositol-3,4,5-trisphosphate) + H2O = a 1,2-diacyl-sn-glycero-3-phospho-(1D-myo-inositol-4,5-bisphosphate) + phosphate</text>
        <dbReference type="Rhea" id="RHEA:25017"/>
        <dbReference type="ChEBI" id="CHEBI:15377"/>
        <dbReference type="ChEBI" id="CHEBI:43474"/>
        <dbReference type="ChEBI" id="CHEBI:57836"/>
        <dbReference type="ChEBI" id="CHEBI:58456"/>
        <dbReference type="EC" id="3.1.3.67"/>
    </reaction>
    <physiologicalReaction direction="left-to-right" evidence="22">
        <dbReference type="Rhea" id="RHEA:25018"/>
    </physiologicalReaction>
</comment>
<keyword evidence="10" id="KW-0832">Ubl conjugation</keyword>
<dbReference type="SUPFAM" id="SSF49562">
    <property type="entry name" value="C2 domain (Calcium/lipid-binding domain, CaLB)"/>
    <property type="match status" value="1"/>
</dbReference>
<evidence type="ECO:0000313" key="34">
    <source>
        <dbReference type="Proteomes" id="UP000264820"/>
    </source>
</evidence>
<keyword evidence="16" id="KW-0966">Cell projection</keyword>
<dbReference type="SMART" id="SM00404">
    <property type="entry name" value="PTPc_motif"/>
    <property type="match status" value="1"/>
</dbReference>
<comment type="catalytic activity">
    <reaction evidence="25">
        <text>O-phospho-L-threonyl-[protein] + H2O = L-threonyl-[protein] + phosphate</text>
        <dbReference type="Rhea" id="RHEA:47004"/>
        <dbReference type="Rhea" id="RHEA-COMP:11060"/>
        <dbReference type="Rhea" id="RHEA-COMP:11605"/>
        <dbReference type="ChEBI" id="CHEBI:15377"/>
        <dbReference type="ChEBI" id="CHEBI:30013"/>
        <dbReference type="ChEBI" id="CHEBI:43474"/>
        <dbReference type="ChEBI" id="CHEBI:61977"/>
        <dbReference type="EC" id="3.1.3.16"/>
    </reaction>
    <physiologicalReaction direction="left-to-right" evidence="25">
        <dbReference type="Rhea" id="RHEA:47005"/>
    </physiologicalReaction>
</comment>
<dbReference type="InterPro" id="IPR016130">
    <property type="entry name" value="Tyr_Pase_AS"/>
</dbReference>
<comment type="catalytic activity">
    <reaction evidence="24">
        <text>O-phospho-L-seryl-[protein] + H2O = L-seryl-[protein] + phosphate</text>
        <dbReference type="Rhea" id="RHEA:20629"/>
        <dbReference type="Rhea" id="RHEA-COMP:9863"/>
        <dbReference type="Rhea" id="RHEA-COMP:11604"/>
        <dbReference type="ChEBI" id="CHEBI:15377"/>
        <dbReference type="ChEBI" id="CHEBI:29999"/>
        <dbReference type="ChEBI" id="CHEBI:43474"/>
        <dbReference type="ChEBI" id="CHEBI:83421"/>
        <dbReference type="EC" id="3.1.3.16"/>
    </reaction>
    <physiologicalReaction direction="left-to-right" evidence="24">
        <dbReference type="Rhea" id="RHEA:20630"/>
    </physiologicalReaction>
</comment>
<evidence type="ECO:0000256" key="1">
    <source>
        <dbReference type="ARBA" id="ARBA00001946"/>
    </source>
</evidence>
<evidence type="ECO:0000256" key="10">
    <source>
        <dbReference type="ARBA" id="ARBA00022843"/>
    </source>
</evidence>
<dbReference type="GO" id="GO:0043491">
    <property type="term" value="P:phosphatidylinositol 3-kinase/protein kinase B signal transduction"/>
    <property type="evidence" value="ECO:0007669"/>
    <property type="project" value="TreeGrafter"/>
</dbReference>
<dbReference type="InterPro" id="IPR051281">
    <property type="entry name" value="Dual-spec_lipid-protein_phosph"/>
</dbReference>
<protein>
    <recommendedName>
        <fullName evidence="20 27">Phosphatidylinositol 3,4,5-trisphosphate 3-phosphatase and dual-specificity protein phosphatase PTEN</fullName>
        <ecNumber evidence="6 27">3.1.3.16</ecNumber>
        <ecNumber evidence="5 27">3.1.3.48</ecNumber>
        <ecNumber evidence="4 27">3.1.3.67</ecNumber>
    </recommendedName>
    <alternativeName>
        <fullName evidence="27">Phosphatase and tensin homolog</fullName>
    </alternativeName>
</protein>
<feature type="region of interest" description="Disordered" evidence="29">
    <location>
        <begin position="359"/>
        <end position="401"/>
    </location>
</feature>
<evidence type="ECO:0000256" key="27">
    <source>
        <dbReference type="PIRNR" id="PIRNR038025"/>
    </source>
</evidence>
<proteinExistence type="inferred from homology"/>
<dbReference type="Proteomes" id="UP000264820">
    <property type="component" value="Unplaced"/>
</dbReference>
<dbReference type="AlphaFoldDB" id="A0A3Q2YMF9"/>
<feature type="compositionally biased region" description="Acidic residues" evidence="29">
    <location>
        <begin position="382"/>
        <end position="395"/>
    </location>
</feature>
<dbReference type="SMART" id="SM01326">
    <property type="entry name" value="PTEN_C2"/>
    <property type="match status" value="1"/>
</dbReference>
<evidence type="ECO:0000256" key="11">
    <source>
        <dbReference type="ARBA" id="ARBA00022902"/>
    </source>
</evidence>
<evidence type="ECO:0000256" key="5">
    <source>
        <dbReference type="ARBA" id="ARBA00013064"/>
    </source>
</evidence>
<comment type="catalytic activity">
    <reaction evidence="26">
        <text>O-phospho-L-tyrosyl-[protein] + H2O = L-tyrosyl-[protein] + phosphate</text>
        <dbReference type="Rhea" id="RHEA:10684"/>
        <dbReference type="Rhea" id="RHEA-COMP:10136"/>
        <dbReference type="Rhea" id="RHEA-COMP:20101"/>
        <dbReference type="ChEBI" id="CHEBI:15377"/>
        <dbReference type="ChEBI" id="CHEBI:43474"/>
        <dbReference type="ChEBI" id="CHEBI:46858"/>
        <dbReference type="ChEBI" id="CHEBI:61978"/>
        <dbReference type="EC" id="3.1.3.48"/>
    </reaction>
    <physiologicalReaction direction="left-to-right" evidence="26">
        <dbReference type="Rhea" id="RHEA:10685"/>
    </physiologicalReaction>
</comment>
<evidence type="ECO:0000256" key="25">
    <source>
        <dbReference type="ARBA" id="ARBA00048832"/>
    </source>
</evidence>
<dbReference type="GO" id="GO:0005829">
    <property type="term" value="C:cytosol"/>
    <property type="evidence" value="ECO:0007669"/>
    <property type="project" value="TreeGrafter"/>
</dbReference>
<dbReference type="InterPro" id="IPR014020">
    <property type="entry name" value="Tensin_C2-dom"/>
</dbReference>
<evidence type="ECO:0000256" key="21">
    <source>
        <dbReference type="ARBA" id="ARBA00043734"/>
    </source>
</evidence>
<dbReference type="EC" id="3.1.3.16" evidence="6 27"/>
<evidence type="ECO:0000256" key="20">
    <source>
        <dbReference type="ARBA" id="ARBA00034338"/>
    </source>
</evidence>
<dbReference type="GO" id="GO:0016314">
    <property type="term" value="F:phosphatidylinositol-3,4,5-trisphosphate 3-phosphatase activity"/>
    <property type="evidence" value="ECO:0007669"/>
    <property type="project" value="UniProtKB-UniRule"/>
</dbReference>
<dbReference type="PROSITE" id="PS51182">
    <property type="entry name" value="C2_TENSIN"/>
    <property type="match status" value="1"/>
</dbReference>
<dbReference type="Gene3D" id="3.90.190.10">
    <property type="entry name" value="Protein tyrosine phosphatase superfamily"/>
    <property type="match status" value="1"/>
</dbReference>
<evidence type="ECO:0000256" key="15">
    <source>
        <dbReference type="ARBA" id="ARBA00023242"/>
    </source>
</evidence>
<dbReference type="CDD" id="cd14509">
    <property type="entry name" value="PTP_PTEN"/>
    <property type="match status" value="1"/>
</dbReference>
<keyword evidence="15 27" id="KW-0539">Nucleus</keyword>
<evidence type="ECO:0000256" key="18">
    <source>
        <dbReference type="ARBA" id="ARBA00034256"/>
    </source>
</evidence>
<dbReference type="PANTHER" id="PTHR12305:SF81">
    <property type="entry name" value="PHOSPHATIDYLINOSITOL 3,4,5-TRISPHOSPHATE 3-PHOSPHATASE AND DUAL-SPECIFICITY PROTEIN PHOSPHATASE PTEN"/>
    <property type="match status" value="1"/>
</dbReference>
<comment type="catalytic activity">
    <reaction evidence="18">
        <text>1,2-dihexadecanoyl-sn-glycero-3-phospho-(1D-myo-inositol-3,4,5-trisphosphate) + H2O = 1,2-dihexadecanoyl-sn-glycero-3-phospho-(1D-myo-inositol-4,5-bisphosphate) + phosphate</text>
        <dbReference type="Rhea" id="RHEA:43560"/>
        <dbReference type="ChEBI" id="CHEBI:15377"/>
        <dbReference type="ChEBI" id="CHEBI:43474"/>
        <dbReference type="ChEBI" id="CHEBI:83420"/>
        <dbReference type="ChEBI" id="CHEBI:83423"/>
    </reaction>
    <physiologicalReaction direction="left-to-right" evidence="18">
        <dbReference type="Rhea" id="RHEA:43561"/>
    </physiologicalReaction>
</comment>
<dbReference type="GO" id="GO:0051800">
    <property type="term" value="F:phosphatidylinositol-3,4-bisphosphate 3-phosphatase activity"/>
    <property type="evidence" value="ECO:0007669"/>
    <property type="project" value="UniProtKB-UniRule"/>
</dbReference>
<dbReference type="InterPro" id="IPR045101">
    <property type="entry name" value="PTP_PTEN"/>
</dbReference>
<dbReference type="Gene3D" id="2.60.40.1110">
    <property type="match status" value="1"/>
</dbReference>
<evidence type="ECO:0000256" key="16">
    <source>
        <dbReference type="ARBA" id="ARBA00023273"/>
    </source>
</evidence>
<keyword evidence="14 27" id="KW-0443">Lipid metabolism</keyword>
<evidence type="ECO:0000256" key="14">
    <source>
        <dbReference type="ARBA" id="ARBA00023098"/>
    </source>
</evidence>
<dbReference type="GO" id="GO:0005886">
    <property type="term" value="C:plasma membrane"/>
    <property type="evidence" value="ECO:0007669"/>
    <property type="project" value="TreeGrafter"/>
</dbReference>
<dbReference type="GO" id="GO:0007399">
    <property type="term" value="P:nervous system development"/>
    <property type="evidence" value="ECO:0007669"/>
    <property type="project" value="UniProtKB-KW"/>
</dbReference>
<feature type="domain" description="C2 tensin-type" evidence="32">
    <location>
        <begin position="190"/>
        <end position="354"/>
    </location>
</feature>
<evidence type="ECO:0000256" key="19">
    <source>
        <dbReference type="ARBA" id="ARBA00034268"/>
    </source>
</evidence>
<dbReference type="Pfam" id="PF10409">
    <property type="entry name" value="PTEN_C2"/>
    <property type="match status" value="1"/>
</dbReference>
<dbReference type="Pfam" id="PF22785">
    <property type="entry name" value="Tc-R-P"/>
    <property type="match status" value="1"/>
</dbReference>
<evidence type="ECO:0000256" key="9">
    <source>
        <dbReference type="ARBA" id="ARBA00022801"/>
    </source>
</evidence>
<dbReference type="GeneTree" id="ENSGT00940000154335"/>
<dbReference type="EC" id="3.1.3.48" evidence="5 27"/>
<evidence type="ECO:0000256" key="7">
    <source>
        <dbReference type="ARBA" id="ARBA00022490"/>
    </source>
</evidence>
<keyword evidence="7 27" id="KW-0963">Cytoplasm</keyword>
<evidence type="ECO:0000259" key="32">
    <source>
        <dbReference type="PROSITE" id="PS51182"/>
    </source>
</evidence>
<feature type="region of interest" description="Disordered" evidence="29">
    <location>
        <begin position="288"/>
        <end position="317"/>
    </location>
</feature>
<dbReference type="PROSITE" id="PS00383">
    <property type="entry name" value="TYR_PHOSPHATASE_1"/>
    <property type="match status" value="1"/>
</dbReference>
<evidence type="ECO:0000256" key="22">
    <source>
        <dbReference type="ARBA" id="ARBA00043760"/>
    </source>
</evidence>
<dbReference type="GO" id="GO:0051717">
    <property type="term" value="F:inositol-1,3,4,5-tetrakisphosphate 3-phosphatase activity"/>
    <property type="evidence" value="ECO:0007669"/>
    <property type="project" value="UniProtKB-UniRule"/>
</dbReference>
<dbReference type="InterPro" id="IPR035892">
    <property type="entry name" value="C2_domain_sf"/>
</dbReference>
<feature type="domain" description="Tyrosine specific protein phosphatases" evidence="30">
    <location>
        <begin position="102"/>
        <end position="173"/>
    </location>
</feature>
<keyword evidence="13" id="KW-0770">Synapse</keyword>
<reference evidence="33" key="2">
    <citation type="submission" date="2025-09" db="UniProtKB">
        <authorList>
            <consortium name="Ensembl"/>
        </authorList>
    </citation>
    <scope>IDENTIFICATION</scope>
</reference>
<comment type="function">
    <text evidence="27">Dual-specificity protein phosphatase, dephosphorylating tyrosine-, serine- and threonine-phosphorylated proteins. Also functions as a lipid phosphatase, removing the phosphate in the D3 position of the inositol ring of PtdIns(3,4,5)P3/phosphatidylinositol 3,4,5-trisphosphate, PtdIns(3,4)P2/phosphatidylinositol 3,4-diphosphate and PtdIns3P/phosphatidylinositol 3-phosphate with a preference for PtdIns(3,4,5)P3.</text>
</comment>
<dbReference type="GO" id="GO:0030351">
    <property type="term" value="F:inositol-1,3,4,5,6-pentakisphosphate 3-phosphatase activity"/>
    <property type="evidence" value="ECO:0007669"/>
    <property type="project" value="RHEA"/>
</dbReference>
<organism evidence="33 34">
    <name type="scientific">Hippocampus comes</name>
    <name type="common">Tiger tail seahorse</name>
    <dbReference type="NCBI Taxonomy" id="109280"/>
    <lineage>
        <taxon>Eukaryota</taxon>
        <taxon>Metazoa</taxon>
        <taxon>Chordata</taxon>
        <taxon>Craniata</taxon>
        <taxon>Vertebrata</taxon>
        <taxon>Euteleostomi</taxon>
        <taxon>Actinopterygii</taxon>
        <taxon>Neopterygii</taxon>
        <taxon>Teleostei</taxon>
        <taxon>Neoteleostei</taxon>
        <taxon>Acanthomorphata</taxon>
        <taxon>Syngnathiaria</taxon>
        <taxon>Syngnathiformes</taxon>
        <taxon>Syngnathoidei</taxon>
        <taxon>Syngnathidae</taxon>
        <taxon>Hippocampus</taxon>
    </lineage>
</organism>
<evidence type="ECO:0000256" key="2">
    <source>
        <dbReference type="ARBA" id="ARBA00004552"/>
    </source>
</evidence>
<dbReference type="GO" id="GO:0004725">
    <property type="term" value="F:protein tyrosine phosphatase activity"/>
    <property type="evidence" value="ECO:0007669"/>
    <property type="project" value="UniProtKB-UniRule"/>
</dbReference>
<dbReference type="FunFam" id="3.90.190.10:FF:000029">
    <property type="entry name" value="Phosphatidylinositol 3,4,5-trisphosphate 3-phosphatase and dual-specificity protein phosphatase PTEN"/>
    <property type="match status" value="1"/>
</dbReference>
<evidence type="ECO:0000256" key="3">
    <source>
        <dbReference type="ARBA" id="ARBA00007881"/>
    </source>
</evidence>
<dbReference type="EC" id="3.1.3.67" evidence="4 27"/>
<dbReference type="SUPFAM" id="SSF52799">
    <property type="entry name" value="(Phosphotyrosine protein) phosphatases II"/>
    <property type="match status" value="1"/>
</dbReference>
<evidence type="ECO:0000256" key="8">
    <source>
        <dbReference type="ARBA" id="ARBA00022703"/>
    </source>
</evidence>
<feature type="domain" description="Phosphatase tensin-type" evidence="31">
    <location>
        <begin position="14"/>
        <end position="185"/>
    </location>
</feature>
<evidence type="ECO:0000256" key="12">
    <source>
        <dbReference type="ARBA" id="ARBA00022912"/>
    </source>
</evidence>
<dbReference type="PANTHER" id="PTHR12305">
    <property type="entry name" value="PHOSPHATASE WITH HOMOLOGY TO TENSIN"/>
    <property type="match status" value="1"/>
</dbReference>
<comment type="catalytic activity">
    <reaction evidence="19">
        <text>1,2-dioctanoyl-sn-glycero-3-phospho-(1D-myo-inositol-3,4,5-trisphosphate) + H2O = 1,2-dioctanoyl-sn-glycero-3-phospho-(1D-myo-inositol-4,5-bisphosphate) + phosphate</text>
        <dbReference type="Rhea" id="RHEA:43552"/>
        <dbReference type="ChEBI" id="CHEBI:15377"/>
        <dbReference type="ChEBI" id="CHEBI:43474"/>
        <dbReference type="ChEBI" id="CHEBI:83416"/>
        <dbReference type="ChEBI" id="CHEBI:83419"/>
    </reaction>
    <physiologicalReaction direction="left-to-right" evidence="19">
        <dbReference type="Rhea" id="RHEA:43553"/>
    </physiologicalReaction>
</comment>
<reference evidence="33" key="1">
    <citation type="submission" date="2025-08" db="UniProtKB">
        <authorList>
            <consortium name="Ensembl"/>
        </authorList>
    </citation>
    <scope>IDENTIFICATION</scope>
</reference>
<keyword evidence="34" id="KW-1185">Reference proteome</keyword>
<dbReference type="InterPro" id="IPR029021">
    <property type="entry name" value="Prot-tyrosine_phosphatase-like"/>
</dbReference>
<evidence type="ECO:0000259" key="31">
    <source>
        <dbReference type="PROSITE" id="PS51181"/>
    </source>
</evidence>